<organism evidence="1 2">
    <name type="scientific">Psophocarpus tetragonolobus</name>
    <name type="common">Winged bean</name>
    <name type="synonym">Dolichos tetragonolobus</name>
    <dbReference type="NCBI Taxonomy" id="3891"/>
    <lineage>
        <taxon>Eukaryota</taxon>
        <taxon>Viridiplantae</taxon>
        <taxon>Streptophyta</taxon>
        <taxon>Embryophyta</taxon>
        <taxon>Tracheophyta</taxon>
        <taxon>Spermatophyta</taxon>
        <taxon>Magnoliopsida</taxon>
        <taxon>eudicotyledons</taxon>
        <taxon>Gunneridae</taxon>
        <taxon>Pentapetalae</taxon>
        <taxon>rosids</taxon>
        <taxon>fabids</taxon>
        <taxon>Fabales</taxon>
        <taxon>Fabaceae</taxon>
        <taxon>Papilionoideae</taxon>
        <taxon>50 kb inversion clade</taxon>
        <taxon>NPAAA clade</taxon>
        <taxon>indigoferoid/millettioid clade</taxon>
        <taxon>Phaseoleae</taxon>
        <taxon>Psophocarpus</taxon>
    </lineage>
</organism>
<evidence type="ECO:0000313" key="2">
    <source>
        <dbReference type="Proteomes" id="UP001386955"/>
    </source>
</evidence>
<proteinExistence type="predicted"/>
<reference evidence="1 2" key="1">
    <citation type="submission" date="2024-01" db="EMBL/GenBank/DDBJ databases">
        <title>The genomes of 5 underutilized Papilionoideae crops provide insights into root nodulation and disease resistanc.</title>
        <authorList>
            <person name="Jiang F."/>
        </authorList>
    </citation>
    <scope>NUCLEOTIDE SEQUENCE [LARGE SCALE GENOMIC DNA]</scope>
    <source>
        <strain evidence="1">DUOXIRENSHENG_FW03</strain>
        <tissue evidence="1">Leaves</tissue>
    </source>
</reference>
<accession>A0AAN9X1E9</accession>
<name>A0AAN9X1E9_PSOTE</name>
<dbReference type="AlphaFoldDB" id="A0AAN9X1E9"/>
<gene>
    <name evidence="1" type="ORF">VNO78_28802</name>
</gene>
<keyword evidence="2" id="KW-1185">Reference proteome</keyword>
<evidence type="ECO:0000313" key="1">
    <source>
        <dbReference type="EMBL" id="KAK7383131.1"/>
    </source>
</evidence>
<protein>
    <submittedName>
        <fullName evidence="1">Uncharacterized protein</fullName>
    </submittedName>
</protein>
<comment type="caution">
    <text evidence="1">The sequence shown here is derived from an EMBL/GenBank/DDBJ whole genome shotgun (WGS) entry which is preliminary data.</text>
</comment>
<sequence>MIGIQILNHLYDATTLVTAVKDYYQAERCFSLSRAHVVRVSWRAARHTILRLKLNHRDSGGETSKVLKEIREIWRKKKCQS</sequence>
<dbReference type="Proteomes" id="UP001386955">
    <property type="component" value="Unassembled WGS sequence"/>
</dbReference>
<dbReference type="EMBL" id="JAYMYS010000008">
    <property type="protein sequence ID" value="KAK7383131.1"/>
    <property type="molecule type" value="Genomic_DNA"/>
</dbReference>